<dbReference type="Gene3D" id="1.25.10.10">
    <property type="entry name" value="Leucine-rich Repeat Variant"/>
    <property type="match status" value="4"/>
</dbReference>
<evidence type="ECO:0000256" key="2">
    <source>
        <dbReference type="ARBA" id="ARBA00004906"/>
    </source>
</evidence>
<feature type="coiled-coil region" evidence="6">
    <location>
        <begin position="195"/>
        <end position="222"/>
    </location>
</feature>
<dbReference type="InterPro" id="IPR013083">
    <property type="entry name" value="Znf_RING/FYVE/PHD"/>
</dbReference>
<dbReference type="InterPro" id="IPR045210">
    <property type="entry name" value="RING-Ubox_PUB"/>
</dbReference>
<dbReference type="Pfam" id="PF00514">
    <property type="entry name" value="Arm"/>
    <property type="match status" value="1"/>
</dbReference>
<dbReference type="InterPro" id="IPR036537">
    <property type="entry name" value="Adaptor_Cbl_N_dom_sf"/>
</dbReference>
<dbReference type="OrthoDB" id="7537227at2759"/>
<dbReference type="OMA" id="VKMIMAK"/>
<dbReference type="SUPFAM" id="SSF48371">
    <property type="entry name" value="ARM repeat"/>
    <property type="match status" value="2"/>
</dbReference>
<reference evidence="9" key="1">
    <citation type="submission" date="2021-08" db="EMBL/GenBank/DDBJ databases">
        <title>WGS assembly of Ceratopteris richardii.</title>
        <authorList>
            <person name="Marchant D.B."/>
            <person name="Chen G."/>
            <person name="Jenkins J."/>
            <person name="Shu S."/>
            <person name="Leebens-Mack J."/>
            <person name="Grimwood J."/>
            <person name="Schmutz J."/>
            <person name="Soltis P."/>
            <person name="Soltis D."/>
            <person name="Chen Z.-H."/>
        </authorList>
    </citation>
    <scope>NUCLEOTIDE SEQUENCE</scope>
    <source>
        <strain evidence="9">Whitten #5841</strain>
        <tissue evidence="9">Leaf</tissue>
    </source>
</reference>
<keyword evidence="4" id="KW-0808">Transferase</keyword>
<feature type="coiled-coil region" evidence="6">
    <location>
        <begin position="67"/>
        <end position="94"/>
    </location>
</feature>
<dbReference type="PANTHER" id="PTHR45958">
    <property type="entry name" value="RING-TYPE E3 UBIQUITIN TRANSFERASE"/>
    <property type="match status" value="1"/>
</dbReference>
<feature type="domain" description="U-box" evidence="8">
    <location>
        <begin position="249"/>
        <end position="323"/>
    </location>
</feature>
<feature type="signal peptide" evidence="7">
    <location>
        <begin position="1"/>
        <end position="19"/>
    </location>
</feature>
<proteinExistence type="predicted"/>
<organism evidence="9 10">
    <name type="scientific">Ceratopteris richardii</name>
    <name type="common">Triangle waterfern</name>
    <dbReference type="NCBI Taxonomy" id="49495"/>
    <lineage>
        <taxon>Eukaryota</taxon>
        <taxon>Viridiplantae</taxon>
        <taxon>Streptophyta</taxon>
        <taxon>Embryophyta</taxon>
        <taxon>Tracheophyta</taxon>
        <taxon>Polypodiopsida</taxon>
        <taxon>Polypodiidae</taxon>
        <taxon>Polypodiales</taxon>
        <taxon>Pteridineae</taxon>
        <taxon>Pteridaceae</taxon>
        <taxon>Parkerioideae</taxon>
        <taxon>Ceratopteris</taxon>
    </lineage>
</organism>
<evidence type="ECO:0000256" key="3">
    <source>
        <dbReference type="ARBA" id="ARBA00012483"/>
    </source>
</evidence>
<dbReference type="SMART" id="SM00185">
    <property type="entry name" value="ARM"/>
    <property type="match status" value="11"/>
</dbReference>
<evidence type="ECO:0000256" key="7">
    <source>
        <dbReference type="SAM" id="SignalP"/>
    </source>
</evidence>
<dbReference type="PROSITE" id="PS50176">
    <property type="entry name" value="ARM_REPEAT"/>
    <property type="match status" value="2"/>
</dbReference>
<gene>
    <name evidence="9" type="ORF">KP509_05G001500</name>
</gene>
<feature type="repeat" description="ARM" evidence="5">
    <location>
        <begin position="365"/>
        <end position="409"/>
    </location>
</feature>
<dbReference type="GO" id="GO:0007166">
    <property type="term" value="P:cell surface receptor signaling pathway"/>
    <property type="evidence" value="ECO:0007669"/>
    <property type="project" value="InterPro"/>
</dbReference>
<dbReference type="InterPro" id="IPR059179">
    <property type="entry name" value="MLKL-like_MCAfunc"/>
</dbReference>
<dbReference type="Proteomes" id="UP000825935">
    <property type="component" value="Chromosome 5"/>
</dbReference>
<dbReference type="Pfam" id="PF04564">
    <property type="entry name" value="U-box"/>
    <property type="match status" value="1"/>
</dbReference>
<dbReference type="Gene3D" id="1.20.930.20">
    <property type="entry name" value="Adaptor protein Cbl, N-terminal domain"/>
    <property type="match status" value="1"/>
</dbReference>
<dbReference type="CDD" id="cd16664">
    <property type="entry name" value="RING-Ubox_PUB"/>
    <property type="match status" value="1"/>
</dbReference>
<dbReference type="GO" id="GO:0061630">
    <property type="term" value="F:ubiquitin protein ligase activity"/>
    <property type="evidence" value="ECO:0007669"/>
    <property type="project" value="UniProtKB-EC"/>
</dbReference>
<keyword evidence="7" id="KW-0732">Signal</keyword>
<dbReference type="GO" id="GO:0016567">
    <property type="term" value="P:protein ubiquitination"/>
    <property type="evidence" value="ECO:0007669"/>
    <property type="project" value="InterPro"/>
</dbReference>
<feature type="chain" id="PRO_5035809090" description="RING-type E3 ubiquitin transferase" evidence="7">
    <location>
        <begin position="20"/>
        <end position="996"/>
    </location>
</feature>
<dbReference type="InterPro" id="IPR000225">
    <property type="entry name" value="Armadillo"/>
</dbReference>
<dbReference type="EMBL" id="CM035410">
    <property type="protein sequence ID" value="KAH7436083.1"/>
    <property type="molecule type" value="Genomic_DNA"/>
</dbReference>
<keyword evidence="10" id="KW-1185">Reference proteome</keyword>
<dbReference type="InterPro" id="IPR003613">
    <property type="entry name" value="Ubox_domain"/>
</dbReference>
<dbReference type="InterPro" id="IPR016024">
    <property type="entry name" value="ARM-type_fold"/>
</dbReference>
<dbReference type="InterPro" id="IPR011989">
    <property type="entry name" value="ARM-like"/>
</dbReference>
<evidence type="ECO:0000259" key="8">
    <source>
        <dbReference type="PROSITE" id="PS51698"/>
    </source>
</evidence>
<feature type="repeat" description="ARM" evidence="5">
    <location>
        <begin position="532"/>
        <end position="574"/>
    </location>
</feature>
<dbReference type="Gene3D" id="3.30.40.10">
    <property type="entry name" value="Zinc/RING finger domain, C3HC4 (zinc finger)"/>
    <property type="match status" value="1"/>
</dbReference>
<evidence type="ECO:0000256" key="4">
    <source>
        <dbReference type="ARBA" id="ARBA00022679"/>
    </source>
</evidence>
<sequence length="996" mass="109275">MSLAGLGSAVLAPLSAVLSRLLVQVFNTAMAARDVLIEQSNFNELSRYLHRIAPVLQELQEKNVTDNSAIRLALESLEREIKTADELIVECTNKSRLFLLYNCTDIVKRLQAVTQEIGRCLGLLDVASLSIALHTRTATADLCRLMQTAEFKAAAAGEEIIAKIDMGMRDGRADRDCARELLFQIAQVVGVPDNAASWKKEFEKLKKEKDEALLRKSQAEAIQLEQILSFLSQAETPQPEPERQKLGTKPLQAFNCPITGEVMEDPVEIASGFTVERKAIEEWFEAGHRTCPITGTELHSFEVQPNVALRHCIKDWRDQTIRYHITSAKSKLQLGSDEDKISSLKELQKFSEGGPARKVWIQEEGLIPIICTLVSNTNKHQHIRQTALSTLCSLATDSATIKEEIANVGAIENVVRLLARDIEEGRHAVALLLELSNEPSFCERIGKVQGCILLLVTMLNTGNYGAAEDARQLLEKLANNNQNVVQMAEANYFKPLVHLLLEGPEMTKILMATALAKMTLTDQSKAAIAREGAIPPLTKMISAGKLEAKSAALGVLQSLSTHPGNCDLMIDAGVIPLLLQLLFSVTSVFVNLKELASETLANLATASSMEAKVLDSNDTVSQLLSLLNLVGPVNQGHLLRALNGMASPARATSMRAKLRDGGAIQLLLPFCEVNDGEVRASALKLLYSLSQDWVDEDIAKYFGSTYIQSLVKLLSSSRIDETVAAAGIISNLPDNDSHITEMLQNVEALSALVEMLKTGGSKTCRQTYRHQLLENASRALRKFTMPTDERLQRLAAEQDVIPLLVQVLTVGSPLAKKEAAVVLSQLSDNSKKLSTPLNKKSGLFACFWPTIQEGCIVHKGQCSAKSSFCLLEAGAVAPLVQCLEKESEAHEAVLMALTTLLKHDTFEEGCRVIADAQGLGPIIRVLFIGTPNAKNKAVWMLEKFFRNEKYRTDFGHQAQMHLIDLAQNGDDSDTRSLAAMCLAHMNILHKQSAYFH</sequence>
<protein>
    <recommendedName>
        <fullName evidence="3">RING-type E3 ubiquitin transferase</fullName>
        <ecNumber evidence="3">2.3.2.27</ecNumber>
    </recommendedName>
</protein>
<evidence type="ECO:0000313" key="9">
    <source>
        <dbReference type="EMBL" id="KAH7436083.1"/>
    </source>
</evidence>
<evidence type="ECO:0000256" key="1">
    <source>
        <dbReference type="ARBA" id="ARBA00000900"/>
    </source>
</evidence>
<evidence type="ECO:0000313" key="10">
    <source>
        <dbReference type="Proteomes" id="UP000825935"/>
    </source>
</evidence>
<name>A0A8T2UQP9_CERRI</name>
<dbReference type="PANTHER" id="PTHR45958:SF5">
    <property type="entry name" value="RING-TYPE E3 UBIQUITIN TRANSFERASE"/>
    <property type="match status" value="1"/>
</dbReference>
<comment type="caution">
    <text evidence="9">The sequence shown here is derived from an EMBL/GenBank/DDBJ whole genome shotgun (WGS) entry which is preliminary data.</text>
</comment>
<dbReference type="EC" id="2.3.2.27" evidence="3"/>
<evidence type="ECO:0000256" key="5">
    <source>
        <dbReference type="PROSITE-ProRule" id="PRU00259"/>
    </source>
</evidence>
<dbReference type="InterPro" id="IPR052608">
    <property type="entry name" value="U-box_domain_protein"/>
</dbReference>
<dbReference type="CDD" id="cd21037">
    <property type="entry name" value="MLKL_NTD"/>
    <property type="match status" value="1"/>
</dbReference>
<dbReference type="AlphaFoldDB" id="A0A8T2UQP9"/>
<keyword evidence="6" id="KW-0175">Coiled coil</keyword>
<dbReference type="PROSITE" id="PS51698">
    <property type="entry name" value="U_BOX"/>
    <property type="match status" value="1"/>
</dbReference>
<dbReference type="SUPFAM" id="SSF57850">
    <property type="entry name" value="RING/U-box"/>
    <property type="match status" value="1"/>
</dbReference>
<comment type="catalytic activity">
    <reaction evidence="1">
        <text>S-ubiquitinyl-[E2 ubiquitin-conjugating enzyme]-L-cysteine + [acceptor protein]-L-lysine = [E2 ubiquitin-conjugating enzyme]-L-cysteine + N(6)-ubiquitinyl-[acceptor protein]-L-lysine.</text>
        <dbReference type="EC" id="2.3.2.27"/>
    </reaction>
</comment>
<evidence type="ECO:0000256" key="6">
    <source>
        <dbReference type="SAM" id="Coils"/>
    </source>
</evidence>
<comment type="pathway">
    <text evidence="2">Protein modification; protein ubiquitination.</text>
</comment>
<dbReference type="SMART" id="SM00504">
    <property type="entry name" value="Ubox"/>
    <property type="match status" value="1"/>
</dbReference>
<accession>A0A8T2UQP9</accession>